<dbReference type="EMBL" id="JATAAI010000068">
    <property type="protein sequence ID" value="KAK1732384.1"/>
    <property type="molecule type" value="Genomic_DNA"/>
</dbReference>
<accession>A0AAD8XRB0</accession>
<dbReference type="AlphaFoldDB" id="A0AAD8XRB0"/>
<keyword evidence="2" id="KW-1133">Transmembrane helix</keyword>
<feature type="compositionally biased region" description="Basic residues" evidence="1">
    <location>
        <begin position="237"/>
        <end position="248"/>
    </location>
</feature>
<comment type="caution">
    <text evidence="3">The sequence shown here is derived from an EMBL/GenBank/DDBJ whole genome shotgun (WGS) entry which is preliminary data.</text>
</comment>
<protein>
    <submittedName>
        <fullName evidence="3">Uncharacterized protein</fullName>
    </submittedName>
</protein>
<sequence>MASERLMAHDSNVIDDTTFATGDDNGHHMHTTTMGTHEHNDEILSTTGGDNKISAPPPAAASTYYTSFNSEEAEYNTYIIDNTPVVNQPPPPAATTNSNNSASKKASIEYEQLLSSTIISLFQKIVPALQKRLSSSNNNNNDETSRSELVLQSSRSLEFADGYGGNYKTTGLDNNDDDNDAVLDVESQSFGAASSPYHPLERISTATTPKVSNLKTTGLDSSDTIDNDESTHNYTNYHHHHHQSHHQQHQLQRQHSNSSTDYLPQSAAVLLNTLQHTNFDRGAEEILSSILRSGGSSSFDDGDTNVIREVGGGGSGELVVDGNHDDGVGVNADGSMSKKKPPAATINTQDAATKSTNNSFEQQSHQQQHNYDDDDDNSISGDMARLSKSIAHLQRDLDNIDMSRFDGMVDMEQQQQQQDLLDGGSRGNGWKRWIRNWLLSHGIIEDEKMVNSLLSNDEERGEGDDDGSIITPGRGGFTIFDFERDYVLVLTLLLVFFVLLRNRFKTMNELMFEEEDNQDLEGLLGGSDW</sequence>
<dbReference type="Proteomes" id="UP001224775">
    <property type="component" value="Unassembled WGS sequence"/>
</dbReference>
<evidence type="ECO:0000313" key="4">
    <source>
        <dbReference type="Proteomes" id="UP001224775"/>
    </source>
</evidence>
<reference evidence="3" key="1">
    <citation type="submission" date="2023-06" db="EMBL/GenBank/DDBJ databases">
        <title>Survivors Of The Sea: Transcriptome response of Skeletonema marinoi to long-term dormancy.</title>
        <authorList>
            <person name="Pinder M.I.M."/>
            <person name="Kourtchenko O."/>
            <person name="Robertson E.K."/>
            <person name="Larsson T."/>
            <person name="Maumus F."/>
            <person name="Osuna-Cruz C.M."/>
            <person name="Vancaester E."/>
            <person name="Stenow R."/>
            <person name="Vandepoele K."/>
            <person name="Ploug H."/>
            <person name="Bruchert V."/>
            <person name="Godhe A."/>
            <person name="Topel M."/>
        </authorList>
    </citation>
    <scope>NUCLEOTIDE SEQUENCE</scope>
    <source>
        <strain evidence="3">R05AC</strain>
    </source>
</reference>
<gene>
    <name evidence="3" type="ORF">QTG54_016919</name>
</gene>
<evidence type="ECO:0000256" key="1">
    <source>
        <dbReference type="SAM" id="MobiDB-lite"/>
    </source>
</evidence>
<organism evidence="3 4">
    <name type="scientific">Skeletonema marinoi</name>
    <dbReference type="NCBI Taxonomy" id="267567"/>
    <lineage>
        <taxon>Eukaryota</taxon>
        <taxon>Sar</taxon>
        <taxon>Stramenopiles</taxon>
        <taxon>Ochrophyta</taxon>
        <taxon>Bacillariophyta</taxon>
        <taxon>Coscinodiscophyceae</taxon>
        <taxon>Thalassiosirophycidae</taxon>
        <taxon>Thalassiosirales</taxon>
        <taxon>Skeletonemataceae</taxon>
        <taxon>Skeletonema</taxon>
        <taxon>Skeletonema marinoi-dohrnii complex</taxon>
    </lineage>
</organism>
<evidence type="ECO:0000256" key="2">
    <source>
        <dbReference type="SAM" id="Phobius"/>
    </source>
</evidence>
<proteinExistence type="predicted"/>
<keyword evidence="4" id="KW-1185">Reference proteome</keyword>
<name>A0AAD8XRB0_9STRA</name>
<evidence type="ECO:0000313" key="3">
    <source>
        <dbReference type="EMBL" id="KAK1732384.1"/>
    </source>
</evidence>
<feature type="transmembrane region" description="Helical" evidence="2">
    <location>
        <begin position="486"/>
        <end position="504"/>
    </location>
</feature>
<feature type="region of interest" description="Disordered" evidence="1">
    <location>
        <begin position="214"/>
        <end position="261"/>
    </location>
</feature>
<feature type="compositionally biased region" description="Polar residues" evidence="1">
    <location>
        <begin position="345"/>
        <end position="361"/>
    </location>
</feature>
<feature type="region of interest" description="Disordered" evidence="1">
    <location>
        <begin position="133"/>
        <end position="152"/>
    </location>
</feature>
<feature type="region of interest" description="Disordered" evidence="1">
    <location>
        <begin position="331"/>
        <end position="381"/>
    </location>
</feature>
<keyword evidence="2" id="KW-0812">Transmembrane</keyword>
<keyword evidence="2" id="KW-0472">Membrane</keyword>
<feature type="compositionally biased region" description="Low complexity" evidence="1">
    <location>
        <begin position="249"/>
        <end position="259"/>
    </location>
</feature>